<dbReference type="Proteomes" id="UP000008281">
    <property type="component" value="Unassembled WGS sequence"/>
</dbReference>
<dbReference type="Pfam" id="PF01579">
    <property type="entry name" value="DUF19"/>
    <property type="match status" value="1"/>
</dbReference>
<name>E3MTN2_CAERE</name>
<feature type="domain" description="T20D4.11-like" evidence="2">
    <location>
        <begin position="38"/>
        <end position="172"/>
    </location>
</feature>
<keyword evidence="1" id="KW-0732">Signal</keyword>
<dbReference type="InterPro" id="IPR002542">
    <property type="entry name" value="T20D4.11-like_dom"/>
</dbReference>
<dbReference type="GeneID" id="9814779"/>
<keyword evidence="4" id="KW-1185">Reference proteome</keyword>
<feature type="signal peptide" evidence="1">
    <location>
        <begin position="1"/>
        <end position="19"/>
    </location>
</feature>
<dbReference type="OrthoDB" id="5881792at2759"/>
<dbReference type="EMBL" id="DS268476">
    <property type="protein sequence ID" value="EFP08689.1"/>
    <property type="molecule type" value="Genomic_DNA"/>
</dbReference>
<evidence type="ECO:0000259" key="2">
    <source>
        <dbReference type="Pfam" id="PF01579"/>
    </source>
</evidence>
<feature type="chain" id="PRO_5003176299" description="T20D4.11-like domain-containing protein" evidence="1">
    <location>
        <begin position="20"/>
        <end position="362"/>
    </location>
</feature>
<reference evidence="3" key="1">
    <citation type="submission" date="2007-07" db="EMBL/GenBank/DDBJ databases">
        <title>PCAP assembly of the Caenorhabditis remanei genome.</title>
        <authorList>
            <consortium name="The Caenorhabditis remanei Sequencing Consortium"/>
            <person name="Wilson R.K."/>
        </authorList>
    </citation>
    <scope>NUCLEOTIDE SEQUENCE [LARGE SCALE GENOMIC DNA]</scope>
    <source>
        <strain evidence="3">PB4641</strain>
    </source>
</reference>
<dbReference type="PANTHER" id="PTHR31897:SF8">
    <property type="entry name" value="DUF19 DOMAIN-CONTAINING PROTEIN"/>
    <property type="match status" value="1"/>
</dbReference>
<dbReference type="RefSeq" id="XP_003100480.2">
    <property type="nucleotide sequence ID" value="XM_003100432.2"/>
</dbReference>
<sequence>MRFIFQLFLHFLIPILVDSYITDAGSPIYCLDETNKACQSERKKKNEYLQTIPSTFPPLTHVLNEYSERCQNVVKCASKLECFKGKTDRDVFETSCDDVGTNQYMFDNNCMVYFLREVFNGRHNCTEGLAPGNLTSQVFKYEKQCFLKIVETICHPEYFNFFQKNYEDVVESYTTKPAVDDGFCASPNDKFERLQCDTYALDLRSIMMNMTILSIANQSSSEIVLEVVRNMQKCTDNICLLLYKEEKNKTKEHIHLFEKFITNLTEVFMRRPRLLEFKCLENILFIDVFDDFGYCKKIEKNCLMPIISKMCQEEILADFENLEVSVEPRKEVYNTPEFDFAMFRDNKKKRKFVFTVRDDKLA</sequence>
<dbReference type="CTD" id="9814779"/>
<evidence type="ECO:0000256" key="1">
    <source>
        <dbReference type="SAM" id="SignalP"/>
    </source>
</evidence>
<dbReference type="AlphaFoldDB" id="E3MTN2"/>
<protein>
    <recommendedName>
        <fullName evidence="2">T20D4.11-like domain-containing protein</fullName>
    </recommendedName>
</protein>
<dbReference type="PANTHER" id="PTHR31897">
    <property type="entry name" value="PROTEIN CBG17011-RELATED"/>
    <property type="match status" value="1"/>
</dbReference>
<dbReference type="eggNOG" id="ENOG502TJ41">
    <property type="taxonomic scope" value="Eukaryota"/>
</dbReference>
<organism evidence="4">
    <name type="scientific">Caenorhabditis remanei</name>
    <name type="common">Caenorhabditis vulgaris</name>
    <dbReference type="NCBI Taxonomy" id="31234"/>
    <lineage>
        <taxon>Eukaryota</taxon>
        <taxon>Metazoa</taxon>
        <taxon>Ecdysozoa</taxon>
        <taxon>Nematoda</taxon>
        <taxon>Chromadorea</taxon>
        <taxon>Rhabditida</taxon>
        <taxon>Rhabditina</taxon>
        <taxon>Rhabditomorpha</taxon>
        <taxon>Rhabditoidea</taxon>
        <taxon>Rhabditidae</taxon>
        <taxon>Peloderinae</taxon>
        <taxon>Caenorhabditis</taxon>
    </lineage>
</organism>
<evidence type="ECO:0000313" key="3">
    <source>
        <dbReference type="EMBL" id="EFP08689.1"/>
    </source>
</evidence>
<evidence type="ECO:0000313" key="4">
    <source>
        <dbReference type="Proteomes" id="UP000008281"/>
    </source>
</evidence>
<accession>E3MTN2</accession>
<dbReference type="InParanoid" id="E3MTN2"/>
<gene>
    <name evidence="3" type="ORF">CRE_19757</name>
</gene>
<dbReference type="HOGENOM" id="CLU_064156_0_0_1"/>
<proteinExistence type="predicted"/>
<dbReference type="KEGG" id="crq:GCK72_020990"/>